<keyword evidence="2" id="KW-1185">Reference proteome</keyword>
<sequence>MGILISAQLARETHCYHSMSSKYRGLLLSHADDLRCDHAGARRLLQLLLGLSSQAACTWSEFTLVTLTDLATSGSIQRSSPSRWGHRNWLWILVTPRTQSPSLLLVDTPFASEEASRAKPLSLEIYEKSFRKTSSPLEPERM</sequence>
<protein>
    <submittedName>
        <fullName evidence="1">Uncharacterized protein</fullName>
    </submittedName>
</protein>
<name>A0AAN9LSH0_CANGL</name>
<dbReference type="EMBL" id="JAYMYQ010000004">
    <property type="protein sequence ID" value="KAK7339594.1"/>
    <property type="molecule type" value="Genomic_DNA"/>
</dbReference>
<gene>
    <name evidence="1" type="ORF">VNO77_20272</name>
</gene>
<comment type="caution">
    <text evidence="1">The sequence shown here is derived from an EMBL/GenBank/DDBJ whole genome shotgun (WGS) entry which is preliminary data.</text>
</comment>
<dbReference type="AlphaFoldDB" id="A0AAN9LSH0"/>
<accession>A0AAN9LSH0</accession>
<evidence type="ECO:0000313" key="2">
    <source>
        <dbReference type="Proteomes" id="UP001367508"/>
    </source>
</evidence>
<proteinExistence type="predicted"/>
<organism evidence="1 2">
    <name type="scientific">Canavalia gladiata</name>
    <name type="common">Sword bean</name>
    <name type="synonym">Dolichos gladiatus</name>
    <dbReference type="NCBI Taxonomy" id="3824"/>
    <lineage>
        <taxon>Eukaryota</taxon>
        <taxon>Viridiplantae</taxon>
        <taxon>Streptophyta</taxon>
        <taxon>Embryophyta</taxon>
        <taxon>Tracheophyta</taxon>
        <taxon>Spermatophyta</taxon>
        <taxon>Magnoliopsida</taxon>
        <taxon>eudicotyledons</taxon>
        <taxon>Gunneridae</taxon>
        <taxon>Pentapetalae</taxon>
        <taxon>rosids</taxon>
        <taxon>fabids</taxon>
        <taxon>Fabales</taxon>
        <taxon>Fabaceae</taxon>
        <taxon>Papilionoideae</taxon>
        <taxon>50 kb inversion clade</taxon>
        <taxon>NPAAA clade</taxon>
        <taxon>indigoferoid/millettioid clade</taxon>
        <taxon>Phaseoleae</taxon>
        <taxon>Canavalia</taxon>
    </lineage>
</organism>
<reference evidence="1 2" key="1">
    <citation type="submission" date="2024-01" db="EMBL/GenBank/DDBJ databases">
        <title>The genomes of 5 underutilized Papilionoideae crops provide insights into root nodulation and disease resistanc.</title>
        <authorList>
            <person name="Jiang F."/>
        </authorList>
    </citation>
    <scope>NUCLEOTIDE SEQUENCE [LARGE SCALE GENOMIC DNA]</scope>
    <source>
        <strain evidence="1">LVBAO_FW01</strain>
        <tissue evidence="1">Leaves</tissue>
    </source>
</reference>
<evidence type="ECO:0000313" key="1">
    <source>
        <dbReference type="EMBL" id="KAK7339594.1"/>
    </source>
</evidence>
<dbReference type="Proteomes" id="UP001367508">
    <property type="component" value="Unassembled WGS sequence"/>
</dbReference>